<keyword evidence="3 7" id="KW-0602">Photosynthesis</keyword>
<dbReference type="KEGG" id="bpg:Bathy09g03530"/>
<dbReference type="STRING" id="41875.K8FF12"/>
<comment type="similarity">
    <text evidence="7">Belongs to the light-harvesting chlorophyll a/b-binding (LHC) protein family.</text>
</comment>
<organism evidence="8 9">
    <name type="scientific">Bathycoccus prasinos</name>
    <dbReference type="NCBI Taxonomy" id="41875"/>
    <lineage>
        <taxon>Eukaryota</taxon>
        <taxon>Viridiplantae</taxon>
        <taxon>Chlorophyta</taxon>
        <taxon>Mamiellophyceae</taxon>
        <taxon>Mamiellales</taxon>
        <taxon>Bathycoccaceae</taxon>
        <taxon>Bathycoccus</taxon>
    </lineage>
</organism>
<dbReference type="InterPro" id="IPR022796">
    <property type="entry name" value="Chloroa_b-bind"/>
</dbReference>
<feature type="binding site" evidence="6">
    <location>
        <position position="110"/>
    </location>
    <ligand>
        <name>chlorophyll a</name>
        <dbReference type="ChEBI" id="CHEBI:58416"/>
        <label>1</label>
    </ligand>
</feature>
<feature type="binding site" evidence="6">
    <location>
        <position position="92"/>
    </location>
    <ligand>
        <name>chlorophyll a</name>
        <dbReference type="ChEBI" id="CHEBI:58416"/>
        <label>1</label>
    </ligand>
</feature>
<dbReference type="GO" id="GO:0009535">
    <property type="term" value="C:chloroplast thylakoid membrane"/>
    <property type="evidence" value="ECO:0007669"/>
    <property type="project" value="UniProtKB-SubCell"/>
</dbReference>
<feature type="binding site" evidence="6">
    <location>
        <position position="216"/>
    </location>
    <ligand>
        <name>chlorophyll a</name>
        <dbReference type="ChEBI" id="CHEBI:58416"/>
        <label>5</label>
    </ligand>
</feature>
<evidence type="ECO:0000256" key="7">
    <source>
        <dbReference type="RuleBase" id="RU363080"/>
    </source>
</evidence>
<dbReference type="Proteomes" id="UP000198341">
    <property type="component" value="Chromosome 9"/>
</dbReference>
<evidence type="ECO:0000313" key="8">
    <source>
        <dbReference type="EMBL" id="CCO66741.1"/>
    </source>
</evidence>
<dbReference type="AlphaFoldDB" id="K8FF12"/>
<evidence type="ECO:0000256" key="4">
    <source>
        <dbReference type="ARBA" id="ARBA00022640"/>
    </source>
</evidence>
<dbReference type="EMBL" id="FO082270">
    <property type="protein sequence ID" value="CCO66741.1"/>
    <property type="molecule type" value="Genomic_DNA"/>
</dbReference>
<keyword evidence="5 7" id="KW-0157">Chromophore</keyword>
<keyword evidence="2 7" id="KW-0150">Chloroplast</keyword>
<dbReference type="PANTHER" id="PTHR21649">
    <property type="entry name" value="CHLOROPHYLL A/B BINDING PROTEIN"/>
    <property type="match status" value="1"/>
</dbReference>
<protein>
    <recommendedName>
        <fullName evidence="7">Chlorophyll a-b binding protein, chloroplastic</fullName>
    </recommendedName>
</protein>
<proteinExistence type="inferred from homology"/>
<feature type="binding site" evidence="6">
    <location>
        <position position="107"/>
    </location>
    <ligand>
        <name>chlorophyll b</name>
        <dbReference type="ChEBI" id="CHEBI:61721"/>
        <label>2</label>
    </ligand>
</feature>
<dbReference type="GO" id="GO:0009765">
    <property type="term" value="P:photosynthesis, light harvesting"/>
    <property type="evidence" value="ECO:0007669"/>
    <property type="project" value="InterPro"/>
</dbReference>
<keyword evidence="1 6" id="KW-0148">Chlorophyll</keyword>
<dbReference type="Pfam" id="PF00504">
    <property type="entry name" value="Chloroa_b-bind"/>
    <property type="match status" value="1"/>
</dbReference>
<evidence type="ECO:0000256" key="6">
    <source>
        <dbReference type="PIRSR" id="PIRSR601344-1"/>
    </source>
</evidence>
<feature type="binding site" description="axial binding residue" evidence="6">
    <location>
        <position position="112"/>
    </location>
    <ligand>
        <name>chlorophyll b</name>
        <dbReference type="ChEBI" id="CHEBI:61721"/>
        <label>1</label>
    </ligand>
    <ligandPart>
        <name>Mg</name>
        <dbReference type="ChEBI" id="CHEBI:25107"/>
    </ligandPart>
</feature>
<dbReference type="GO" id="GO:0009522">
    <property type="term" value="C:photosystem I"/>
    <property type="evidence" value="ECO:0007669"/>
    <property type="project" value="UniProtKB-KW"/>
</dbReference>
<keyword evidence="9" id="KW-1185">Reference proteome</keyword>
<evidence type="ECO:0000256" key="1">
    <source>
        <dbReference type="ARBA" id="ARBA00022494"/>
    </source>
</evidence>
<keyword evidence="4 7" id="KW-0934">Plastid</keyword>
<dbReference type="eggNOG" id="ENOG502RXY6">
    <property type="taxonomic scope" value="Eukaryota"/>
</dbReference>
<accession>K8FF12</accession>
<comment type="function">
    <text evidence="7">The light-harvesting complex (LHC) functions as a light receptor, it captures and delivers excitation energy to photosystems with which it is closely associated.</text>
</comment>
<dbReference type="Gene3D" id="1.10.3460.10">
    <property type="entry name" value="Chlorophyll a/b binding protein domain"/>
    <property type="match status" value="1"/>
</dbReference>
<feature type="binding site" evidence="6">
    <location>
        <position position="221"/>
    </location>
    <ligand>
        <name>chlorophyll a</name>
        <dbReference type="ChEBI" id="CHEBI:58416"/>
        <label>1</label>
    </ligand>
</feature>
<keyword evidence="7" id="KW-0603">Photosystem I</keyword>
<name>K8FF12_9CHLO</name>
<evidence type="ECO:0000313" key="9">
    <source>
        <dbReference type="Proteomes" id="UP000198341"/>
    </source>
</evidence>
<comment type="subcellular location">
    <subcellularLocation>
        <location evidence="7">Plastid</location>
        <location evidence="7">Chloroplast thylakoid membrane</location>
    </subcellularLocation>
</comment>
<keyword evidence="7" id="KW-0793">Thylakoid</keyword>
<dbReference type="SUPFAM" id="SSF103511">
    <property type="entry name" value="Chlorophyll a-b binding protein"/>
    <property type="match status" value="1"/>
</dbReference>
<evidence type="ECO:0000256" key="2">
    <source>
        <dbReference type="ARBA" id="ARBA00022528"/>
    </source>
</evidence>
<dbReference type="RefSeq" id="XP_007511181.1">
    <property type="nucleotide sequence ID" value="XM_007511119.1"/>
</dbReference>
<dbReference type="GO" id="GO:0016168">
    <property type="term" value="F:chlorophyll binding"/>
    <property type="evidence" value="ECO:0007669"/>
    <property type="project" value="UniProtKB-KW"/>
</dbReference>
<evidence type="ECO:0000256" key="5">
    <source>
        <dbReference type="ARBA" id="ARBA00022991"/>
    </source>
</evidence>
<gene>
    <name evidence="8" type="ORF">Bathy09g03530</name>
</gene>
<dbReference type="GO" id="GO:0009523">
    <property type="term" value="C:photosystem II"/>
    <property type="evidence" value="ECO:0007669"/>
    <property type="project" value="UniProtKB-KW"/>
</dbReference>
<evidence type="ECO:0000256" key="3">
    <source>
        <dbReference type="ARBA" id="ARBA00022531"/>
    </source>
</evidence>
<feature type="binding site" evidence="6">
    <location>
        <position position="215"/>
    </location>
    <ligand>
        <name>chlorophyll a</name>
        <dbReference type="ChEBI" id="CHEBI:58416"/>
        <label>1</label>
    </ligand>
</feature>
<feature type="binding site" description="axial binding residue" evidence="6">
    <location>
        <position position="181"/>
    </location>
    <ligand>
        <name>chlorophyll b</name>
        <dbReference type="ChEBI" id="CHEBI:61721"/>
        <label>1</label>
    </ligand>
    <ligandPart>
        <name>Mg</name>
        <dbReference type="ChEBI" id="CHEBI:25107"/>
    </ligandPart>
</feature>
<sequence length="251" mass="27622">MSSAFSISLGAPGRLNTTKLSSKTLTRERQFCISKKKRSASGAITPVFAKVGEQLPPSTMVERQLPTTTDGDIGIYGAIAPFKNGFDPLGLSKRKTFDDLKRYREAELTHGRVCMLAAVGILVGEYVEGSSFLFDASITGPAINHFQQVPPPFWYALGVVIFIGEATRVQKGWADPFTSDLFTLRDDYVPGEIGFDPLGLCPDASDELYLDYKLKELSHGRLAMVATAFFVAKELVTGNKIFPQFDLYPYQ</sequence>
<reference evidence="8 9" key="1">
    <citation type="submission" date="2011-10" db="EMBL/GenBank/DDBJ databases">
        <authorList>
            <person name="Genoscope - CEA"/>
        </authorList>
    </citation>
    <scope>NUCLEOTIDE SEQUENCE [LARGE SCALE GENOMIC DNA]</scope>
    <source>
        <strain evidence="8 9">RCC 1105</strain>
    </source>
</reference>
<dbReference type="OrthoDB" id="423598at2759"/>
<dbReference type="InterPro" id="IPR001344">
    <property type="entry name" value="Chloro_AB-bd_pln"/>
</dbReference>
<keyword evidence="7" id="KW-0604">Photosystem II</keyword>
<dbReference type="GeneID" id="19013860"/>